<comment type="subunit">
    <text evidence="6">Homodimer.</text>
</comment>
<dbReference type="Gene3D" id="3.40.50.360">
    <property type="match status" value="1"/>
</dbReference>
<evidence type="ECO:0000313" key="8">
    <source>
        <dbReference type="EMBL" id="UWD34160.1"/>
    </source>
</evidence>
<comment type="cofactor">
    <cofactor evidence="6">
        <name>FMN</name>
        <dbReference type="ChEBI" id="CHEBI:58210"/>
    </cofactor>
    <text evidence="6">Binds 1 FMN per subunit.</text>
</comment>
<protein>
    <recommendedName>
        <fullName evidence="6">FMN dependent NADH:quinone oxidoreductase</fullName>
        <ecNumber evidence="6">1.6.5.-</ecNumber>
    </recommendedName>
    <alternativeName>
        <fullName evidence="6">Azo-dye reductase</fullName>
    </alternativeName>
    <alternativeName>
        <fullName evidence="6">FMN-dependent NADH-azo compound oxidoreductase</fullName>
    </alternativeName>
    <alternativeName>
        <fullName evidence="6">FMN-dependent NADH-azoreductase</fullName>
        <ecNumber evidence="6">1.7.1.17</ecNumber>
    </alternativeName>
</protein>
<feature type="binding site" evidence="6">
    <location>
        <begin position="16"/>
        <end position="18"/>
    </location>
    <ligand>
        <name>FMN</name>
        <dbReference type="ChEBI" id="CHEBI:58210"/>
    </ligand>
</feature>
<comment type="similarity">
    <text evidence="6">Belongs to the azoreductase type 1 family.</text>
</comment>
<comment type="function">
    <text evidence="6">Also exhibits azoreductase activity. Catalyzes the reductive cleavage of the azo bond in aromatic azo compounds to the corresponding amines.</text>
</comment>
<dbReference type="PANTHER" id="PTHR43741:SF4">
    <property type="entry name" value="FMN-DEPENDENT NADH:QUINONE OXIDOREDUCTASE"/>
    <property type="match status" value="1"/>
</dbReference>
<dbReference type="InterPro" id="IPR050104">
    <property type="entry name" value="FMN-dep_NADH:Q_OxRdtase_AzoR1"/>
</dbReference>
<evidence type="ECO:0000256" key="2">
    <source>
        <dbReference type="ARBA" id="ARBA00022643"/>
    </source>
</evidence>
<proteinExistence type="inferred from homology"/>
<keyword evidence="2 6" id="KW-0288">FMN</keyword>
<sequence length="200" mass="22007">MKVLVIKGSIVNSGTSSSKLMTDKFMDFYKEKNPSHEIIELDLNKEKTASVSLSEAGLVGGQFWKDIEANKLVDLLKSVDKVVFSTSMVNFNYSGVVKNFIDAICIPNVTFTYKYSEKGQAKGLLDHLKVQILTSQGAPADWYPFGDFTANLKGTWEFLGANVVSYVKLAGTNVAPLQTMTAEEKVATIENELKEAASKF</sequence>
<evidence type="ECO:0000256" key="3">
    <source>
        <dbReference type="ARBA" id="ARBA00023002"/>
    </source>
</evidence>
<gene>
    <name evidence="6" type="primary">azoR</name>
    <name evidence="8" type="ORF">NX772_03695</name>
</gene>
<keyword evidence="9" id="KW-1185">Reference proteome</keyword>
<dbReference type="InterPro" id="IPR023048">
    <property type="entry name" value="NADH:quinone_OxRdtase_FMN_depd"/>
</dbReference>
<evidence type="ECO:0000313" key="9">
    <source>
        <dbReference type="Proteomes" id="UP001058364"/>
    </source>
</evidence>
<evidence type="ECO:0000259" key="7">
    <source>
        <dbReference type="Pfam" id="PF02525"/>
    </source>
</evidence>
<dbReference type="GO" id="GO:0016491">
    <property type="term" value="F:oxidoreductase activity"/>
    <property type="evidence" value="ECO:0007669"/>
    <property type="project" value="UniProtKB-KW"/>
</dbReference>
<dbReference type="InterPro" id="IPR003680">
    <property type="entry name" value="Flavodoxin_fold"/>
</dbReference>
<dbReference type="Proteomes" id="UP001058364">
    <property type="component" value="Chromosome"/>
</dbReference>
<feature type="binding site" evidence="6">
    <location>
        <position position="9"/>
    </location>
    <ligand>
        <name>FMN</name>
        <dbReference type="ChEBI" id="CHEBI:58210"/>
    </ligand>
</feature>
<reference evidence="8" key="1">
    <citation type="submission" date="2022-08" db="EMBL/GenBank/DDBJ databases">
        <title>Complete genome sequence of Mycoplasma molare type strain H 542.</title>
        <authorList>
            <person name="Spergser J."/>
        </authorList>
    </citation>
    <scope>NUCLEOTIDE SEQUENCE</scope>
    <source>
        <strain evidence="8">H 542</strain>
    </source>
</reference>
<dbReference type="EC" id="1.6.5.-" evidence="6"/>
<accession>A0ABY5TU19</accession>
<name>A0ABY5TU19_9BACT</name>
<dbReference type="SUPFAM" id="SSF52218">
    <property type="entry name" value="Flavoproteins"/>
    <property type="match status" value="1"/>
</dbReference>
<organism evidence="8 9">
    <name type="scientific">Mesomycoplasma molare</name>
    <dbReference type="NCBI Taxonomy" id="171288"/>
    <lineage>
        <taxon>Bacteria</taxon>
        <taxon>Bacillati</taxon>
        <taxon>Mycoplasmatota</taxon>
        <taxon>Mycoplasmoidales</taxon>
        <taxon>Metamycoplasmataceae</taxon>
        <taxon>Mesomycoplasma</taxon>
    </lineage>
</organism>
<dbReference type="InterPro" id="IPR029039">
    <property type="entry name" value="Flavoprotein-like_sf"/>
</dbReference>
<keyword evidence="4 6" id="KW-0520">NAD</keyword>
<dbReference type="RefSeq" id="WP_027123584.1">
    <property type="nucleotide sequence ID" value="NZ_CP103423.1"/>
</dbReference>
<comment type="function">
    <text evidence="6">Quinone reductase that provides resistance to thiol-specific stress caused by electrophilic quinones.</text>
</comment>
<dbReference type="EC" id="1.7.1.17" evidence="6"/>
<comment type="caution">
    <text evidence="6">Lacks conserved residue(s) required for the propagation of feature annotation.</text>
</comment>
<evidence type="ECO:0000256" key="5">
    <source>
        <dbReference type="ARBA" id="ARBA00048542"/>
    </source>
</evidence>
<dbReference type="EMBL" id="CP103423">
    <property type="protein sequence ID" value="UWD34160.1"/>
    <property type="molecule type" value="Genomic_DNA"/>
</dbReference>
<dbReference type="Pfam" id="PF02525">
    <property type="entry name" value="Flavodoxin_2"/>
    <property type="match status" value="1"/>
</dbReference>
<dbReference type="PANTHER" id="PTHR43741">
    <property type="entry name" value="FMN-DEPENDENT NADH-AZOREDUCTASE 1"/>
    <property type="match status" value="1"/>
</dbReference>
<comment type="catalytic activity">
    <reaction evidence="5">
        <text>N,N-dimethyl-1,4-phenylenediamine + anthranilate + 2 NAD(+) = 2-(4-dimethylaminophenyl)diazenylbenzoate + 2 NADH + 2 H(+)</text>
        <dbReference type="Rhea" id="RHEA:55872"/>
        <dbReference type="ChEBI" id="CHEBI:15378"/>
        <dbReference type="ChEBI" id="CHEBI:15783"/>
        <dbReference type="ChEBI" id="CHEBI:16567"/>
        <dbReference type="ChEBI" id="CHEBI:57540"/>
        <dbReference type="ChEBI" id="CHEBI:57945"/>
        <dbReference type="ChEBI" id="CHEBI:71579"/>
        <dbReference type="EC" id="1.7.1.17"/>
    </reaction>
    <physiologicalReaction direction="right-to-left" evidence="5">
        <dbReference type="Rhea" id="RHEA:55874"/>
    </physiologicalReaction>
</comment>
<evidence type="ECO:0000256" key="1">
    <source>
        <dbReference type="ARBA" id="ARBA00022630"/>
    </source>
</evidence>
<dbReference type="NCBIfam" id="NF002370">
    <property type="entry name" value="PRK01355.1"/>
    <property type="match status" value="1"/>
</dbReference>
<keyword evidence="1 6" id="KW-0285">Flavoprotein</keyword>
<feature type="domain" description="Flavodoxin-like fold" evidence="7">
    <location>
        <begin position="1"/>
        <end position="191"/>
    </location>
</feature>
<comment type="catalytic activity">
    <reaction evidence="6">
        <text>2 a quinone + NADH + H(+) = 2 a 1,4-benzosemiquinone + NAD(+)</text>
        <dbReference type="Rhea" id="RHEA:65952"/>
        <dbReference type="ChEBI" id="CHEBI:15378"/>
        <dbReference type="ChEBI" id="CHEBI:57540"/>
        <dbReference type="ChEBI" id="CHEBI:57945"/>
        <dbReference type="ChEBI" id="CHEBI:132124"/>
        <dbReference type="ChEBI" id="CHEBI:134225"/>
    </reaction>
</comment>
<evidence type="ECO:0000256" key="4">
    <source>
        <dbReference type="ARBA" id="ARBA00023027"/>
    </source>
</evidence>
<dbReference type="HAMAP" id="MF_01216">
    <property type="entry name" value="Azoreductase_type1"/>
    <property type="match status" value="1"/>
</dbReference>
<evidence type="ECO:0000256" key="6">
    <source>
        <dbReference type="HAMAP-Rule" id="MF_01216"/>
    </source>
</evidence>
<keyword evidence="3 6" id="KW-0560">Oxidoreductase</keyword>